<accession>W3XHA7</accession>
<dbReference type="Proteomes" id="UP000030651">
    <property type="component" value="Unassembled WGS sequence"/>
</dbReference>
<sequence>MEPSTLNVAPSGTKTQWAKPQDWEKFRNTITALFMCHSLPVVMRVMREEHQFHATPKMFQSQIYQKWGLRKTKPGEAKKEAKERKRRRQDSEDAESVGSDSRSREAADTSSSTAGRSIESTSPTAATHRQTNVESGRVEPSVPSEDGAVPLGTADAVPPAEQPKTRKPDYIVPDLQGAVPKGWKDFLDQSRIHPPPFLPSNNNQDVSSSFVSELHGDDDEPQSAEAMPSARPRSLRSSTKSRRASPNLPETELGLSPPNSAKRARYLARLTEPLGTIRALESHPSDLLPERSMFYARHFISSTYATGVWSLATGDTSRYEADSAKLEHWYNDFNHGFDCLREKKVKKAFRIMKRCFANTKGVIEPQDPRVVIYMCQQTIRCMFYDRLGRNLAQTLLKYIAELCHVIFGAHHPLFIVFSQLSTLGSFEFAQLIRPFMDCYFDHLEPFLENFTNVFGHITEMRGLTTSLMEATGMMGIYEAKPVLDRLILHAQKKNLPTLHLKAELASTLSRNRFFNEALSILRDVRESEEDCPYEKVYAGIILIITLLRMKDLDGAIEVNQELVDELSRPPSTYPGYPDNMTVNWVQYLESRESSLLLLLGKLEKNLRNAGRIEEADRVQKRLDGEIIQEYGVEVDQDPEGSLYALT</sequence>
<dbReference type="InterPro" id="IPR025676">
    <property type="entry name" value="Clr5_dom"/>
</dbReference>
<reference evidence="4" key="1">
    <citation type="journal article" date="2015" name="BMC Genomics">
        <title>Genomic and transcriptomic analysis of the endophytic fungus Pestalotiopsis fici reveals its lifestyle and high potential for synthesis of natural products.</title>
        <authorList>
            <person name="Wang X."/>
            <person name="Zhang X."/>
            <person name="Liu L."/>
            <person name="Xiang M."/>
            <person name="Wang W."/>
            <person name="Sun X."/>
            <person name="Che Y."/>
            <person name="Guo L."/>
            <person name="Liu G."/>
            <person name="Guo L."/>
            <person name="Wang C."/>
            <person name="Yin W.B."/>
            <person name="Stadler M."/>
            <person name="Zhang X."/>
            <person name="Liu X."/>
        </authorList>
    </citation>
    <scope>NUCLEOTIDE SEQUENCE [LARGE SCALE GENOMIC DNA]</scope>
    <source>
        <strain evidence="4">W106-1 / CGMCC3.15140</strain>
    </source>
</reference>
<dbReference type="PANTHER" id="PTHR38788">
    <property type="entry name" value="CLR5 DOMAIN-CONTAINING PROTEIN"/>
    <property type="match status" value="1"/>
</dbReference>
<feature type="compositionally biased region" description="Polar residues" evidence="1">
    <location>
        <begin position="108"/>
        <end position="134"/>
    </location>
</feature>
<evidence type="ECO:0000259" key="2">
    <source>
        <dbReference type="Pfam" id="PF14420"/>
    </source>
</evidence>
<organism evidence="3 4">
    <name type="scientific">Pestalotiopsis fici (strain W106-1 / CGMCC3.15140)</name>
    <dbReference type="NCBI Taxonomy" id="1229662"/>
    <lineage>
        <taxon>Eukaryota</taxon>
        <taxon>Fungi</taxon>
        <taxon>Dikarya</taxon>
        <taxon>Ascomycota</taxon>
        <taxon>Pezizomycotina</taxon>
        <taxon>Sordariomycetes</taxon>
        <taxon>Xylariomycetidae</taxon>
        <taxon>Amphisphaeriales</taxon>
        <taxon>Sporocadaceae</taxon>
        <taxon>Pestalotiopsis</taxon>
    </lineage>
</organism>
<dbReference type="AlphaFoldDB" id="W3XHA7"/>
<feature type="compositionally biased region" description="Polar residues" evidence="1">
    <location>
        <begin position="199"/>
        <end position="211"/>
    </location>
</feature>
<dbReference type="HOGENOM" id="CLU_423947_0_0_1"/>
<feature type="compositionally biased region" description="Basic and acidic residues" evidence="1">
    <location>
        <begin position="182"/>
        <end position="191"/>
    </location>
</feature>
<proteinExistence type="predicted"/>
<evidence type="ECO:0000313" key="3">
    <source>
        <dbReference type="EMBL" id="ETS84611.1"/>
    </source>
</evidence>
<evidence type="ECO:0000256" key="1">
    <source>
        <dbReference type="SAM" id="MobiDB-lite"/>
    </source>
</evidence>
<feature type="region of interest" description="Disordered" evidence="1">
    <location>
        <begin position="70"/>
        <end position="260"/>
    </location>
</feature>
<gene>
    <name evidence="3" type="ORF">PFICI_02636</name>
</gene>
<dbReference type="KEGG" id="pfy:PFICI_02636"/>
<dbReference type="RefSeq" id="XP_007829408.1">
    <property type="nucleotide sequence ID" value="XM_007831217.1"/>
</dbReference>
<protein>
    <recommendedName>
        <fullName evidence="2">Clr5 domain-containing protein</fullName>
    </recommendedName>
</protein>
<dbReference type="GeneID" id="19267649"/>
<feature type="compositionally biased region" description="Basic and acidic residues" evidence="1">
    <location>
        <begin position="73"/>
        <end position="83"/>
    </location>
</feature>
<keyword evidence="4" id="KW-1185">Reference proteome</keyword>
<dbReference type="EMBL" id="KI912110">
    <property type="protein sequence ID" value="ETS84611.1"/>
    <property type="molecule type" value="Genomic_DNA"/>
</dbReference>
<feature type="domain" description="Clr5" evidence="2">
    <location>
        <begin position="20"/>
        <end position="71"/>
    </location>
</feature>
<dbReference type="InParanoid" id="W3XHA7"/>
<evidence type="ECO:0000313" key="4">
    <source>
        <dbReference type="Proteomes" id="UP000030651"/>
    </source>
</evidence>
<dbReference type="Pfam" id="PF14420">
    <property type="entry name" value="Clr5"/>
    <property type="match status" value="1"/>
</dbReference>
<dbReference type="OrthoDB" id="4766607at2759"/>
<name>W3XHA7_PESFW</name>
<dbReference type="PANTHER" id="PTHR38788:SF3">
    <property type="entry name" value="CLR5 DOMAIN-CONTAINING PROTEIN"/>
    <property type="match status" value="1"/>
</dbReference>